<evidence type="ECO:0000313" key="7">
    <source>
        <dbReference type="EMBL" id="QDJ14860.1"/>
    </source>
</evidence>
<evidence type="ECO:0000256" key="4">
    <source>
        <dbReference type="ARBA" id="ARBA00022801"/>
    </source>
</evidence>
<evidence type="ECO:0000256" key="3">
    <source>
        <dbReference type="ARBA" id="ARBA00022638"/>
    </source>
</evidence>
<proteinExistence type="inferred from homology"/>
<dbReference type="GO" id="GO:0031640">
    <property type="term" value="P:killing of cells of another organism"/>
    <property type="evidence" value="ECO:0007669"/>
    <property type="project" value="UniProtKB-KW"/>
</dbReference>
<dbReference type="CDD" id="cd16901">
    <property type="entry name" value="lyz_P1"/>
    <property type="match status" value="1"/>
</dbReference>
<dbReference type="Gene3D" id="1.10.530.40">
    <property type="match status" value="1"/>
</dbReference>
<evidence type="ECO:0000256" key="5">
    <source>
        <dbReference type="ARBA" id="ARBA00023295"/>
    </source>
</evidence>
<evidence type="ECO:0000313" key="8">
    <source>
        <dbReference type="Proteomes" id="UP000955338"/>
    </source>
</evidence>
<dbReference type="Pfam" id="PF00959">
    <property type="entry name" value="Phage_lysozyme"/>
    <property type="match status" value="1"/>
</dbReference>
<name>A0A8E3MG61_9PAST</name>
<keyword evidence="3 6" id="KW-0081">Bacteriolytic enzyme</keyword>
<dbReference type="GO" id="GO:0016998">
    <property type="term" value="P:cell wall macromolecule catabolic process"/>
    <property type="evidence" value="ECO:0007669"/>
    <property type="project" value="InterPro"/>
</dbReference>
<dbReference type="InterPro" id="IPR051018">
    <property type="entry name" value="Bacteriophage_GH24"/>
</dbReference>
<dbReference type="SUPFAM" id="SSF53955">
    <property type="entry name" value="Lysozyme-like"/>
    <property type="match status" value="1"/>
</dbReference>
<dbReference type="EC" id="3.2.1.17" evidence="6"/>
<dbReference type="InterPro" id="IPR034690">
    <property type="entry name" value="Endolysin_T4_type"/>
</dbReference>
<accession>A0A8E3MG61</accession>
<dbReference type="InterPro" id="IPR023347">
    <property type="entry name" value="Lysozyme_dom_sf"/>
</dbReference>
<gene>
    <name evidence="7" type="ORF">CEP48_05205</name>
</gene>
<sequence>MKHKVISGICSVTVIIGMILTDHHKEISTSQAGLELIGNAEGCRKAPYFCPANILTVGIGTTESIGIKIEQNRTYTEKEIAEFYTKGIKQAEDCVNRFGNGRNMPQGAFDAMTSITFNLGCSKMKHSTLFTMAMNGYTPRMCDQFPRWVYANGKKLAGLVKRREKEKALCLQR</sequence>
<keyword evidence="4 6" id="KW-0378">Hydrolase</keyword>
<comment type="similarity">
    <text evidence="6">Belongs to the glycosyl hydrolase 24 family.</text>
</comment>
<comment type="catalytic activity">
    <reaction evidence="1 6">
        <text>Hydrolysis of (1-&gt;4)-beta-linkages between N-acetylmuramic acid and N-acetyl-D-glucosamine residues in a peptidoglycan and between N-acetyl-D-glucosamine residues in chitodextrins.</text>
        <dbReference type="EC" id="3.2.1.17"/>
    </reaction>
</comment>
<dbReference type="PANTHER" id="PTHR38107:SF4">
    <property type="entry name" value="LYSOZYME"/>
    <property type="match status" value="1"/>
</dbReference>
<dbReference type="AlphaFoldDB" id="A0A8E3MG61"/>
<evidence type="ECO:0000256" key="1">
    <source>
        <dbReference type="ARBA" id="ARBA00000632"/>
    </source>
</evidence>
<dbReference type="InterPro" id="IPR002196">
    <property type="entry name" value="Glyco_hydro_24"/>
</dbReference>
<evidence type="ECO:0000256" key="6">
    <source>
        <dbReference type="RuleBase" id="RU003788"/>
    </source>
</evidence>
<keyword evidence="5 6" id="KW-0326">Glycosidase</keyword>
<dbReference type="GO" id="GO:0003796">
    <property type="term" value="F:lysozyme activity"/>
    <property type="evidence" value="ECO:0007669"/>
    <property type="project" value="UniProtKB-EC"/>
</dbReference>
<reference evidence="7" key="1">
    <citation type="submission" date="2017-06" db="EMBL/GenBank/DDBJ databases">
        <title>Genome sequencing of pathogenic and non-pathogenic strains within Bisgaard taxon 40.</title>
        <authorList>
            <person name="Ladner J.T."/>
            <person name="Lovett S.P."/>
            <person name="Koroleva G."/>
            <person name="Lorch J.M."/>
        </authorList>
    </citation>
    <scope>NUCLEOTIDE SEQUENCE</scope>
    <source>
        <strain evidence="7">27576-1-I1</strain>
    </source>
</reference>
<organism evidence="7 8">
    <name type="scientific">Mergibacter septicus</name>
    <dbReference type="NCBI Taxonomy" id="221402"/>
    <lineage>
        <taxon>Bacteria</taxon>
        <taxon>Pseudomonadati</taxon>
        <taxon>Pseudomonadota</taxon>
        <taxon>Gammaproteobacteria</taxon>
        <taxon>Pasteurellales</taxon>
        <taxon>Pasteurellaceae</taxon>
        <taxon>Mergibacter</taxon>
    </lineage>
</organism>
<dbReference type="GO" id="GO:0042742">
    <property type="term" value="P:defense response to bacterium"/>
    <property type="evidence" value="ECO:0007669"/>
    <property type="project" value="UniProtKB-KW"/>
</dbReference>
<dbReference type="PANTHER" id="PTHR38107">
    <property type="match status" value="1"/>
</dbReference>
<evidence type="ECO:0000256" key="2">
    <source>
        <dbReference type="ARBA" id="ARBA00022529"/>
    </source>
</evidence>
<keyword evidence="8" id="KW-1185">Reference proteome</keyword>
<dbReference type="HAMAP" id="MF_04110">
    <property type="entry name" value="ENDOLYSIN_T4"/>
    <property type="match status" value="1"/>
</dbReference>
<keyword evidence="2 6" id="KW-0929">Antimicrobial</keyword>
<dbReference type="GO" id="GO:0009253">
    <property type="term" value="P:peptidoglycan catabolic process"/>
    <property type="evidence" value="ECO:0007669"/>
    <property type="project" value="InterPro"/>
</dbReference>
<dbReference type="InterPro" id="IPR023346">
    <property type="entry name" value="Lysozyme-like_dom_sf"/>
</dbReference>
<protein>
    <recommendedName>
        <fullName evidence="6">Lysozyme</fullName>
        <ecNumber evidence="6">3.2.1.17</ecNumber>
    </recommendedName>
</protein>
<dbReference type="Proteomes" id="UP000955338">
    <property type="component" value="Chromosome"/>
</dbReference>
<dbReference type="EMBL" id="CP022011">
    <property type="protein sequence ID" value="QDJ14860.1"/>
    <property type="molecule type" value="Genomic_DNA"/>
</dbReference>